<keyword evidence="4" id="KW-1185">Reference proteome</keyword>
<dbReference type="EMBL" id="JAWJZB010000004">
    <property type="protein sequence ID" value="MDV5088018.1"/>
    <property type="molecule type" value="Genomic_DNA"/>
</dbReference>
<evidence type="ECO:0000313" key="4">
    <source>
        <dbReference type="Proteomes" id="UP001272515"/>
    </source>
</evidence>
<feature type="compositionally biased region" description="Basic and acidic residues" evidence="1">
    <location>
        <begin position="143"/>
        <end position="152"/>
    </location>
</feature>
<evidence type="ECO:0000313" key="3">
    <source>
        <dbReference type="EMBL" id="MDV5088018.1"/>
    </source>
</evidence>
<keyword evidence="2" id="KW-1133">Transmembrane helix</keyword>
<dbReference type="Proteomes" id="UP001272515">
    <property type="component" value="Unassembled WGS sequence"/>
</dbReference>
<feature type="compositionally biased region" description="Basic and acidic residues" evidence="1">
    <location>
        <begin position="165"/>
        <end position="174"/>
    </location>
</feature>
<name>A0ABU3Z7Y7_9FIRM</name>
<protein>
    <submittedName>
        <fullName evidence="3">Membrane biogenesis protein AsmA</fullName>
    </submittedName>
</protein>
<proteinExistence type="predicted"/>
<comment type="caution">
    <text evidence="3">The sequence shown here is derived from an EMBL/GenBank/DDBJ whole genome shotgun (WGS) entry which is preliminary data.</text>
</comment>
<keyword evidence="2" id="KW-0472">Membrane</keyword>
<sequence>MIQKLRSIVRWIIRKVQQNKRGFKVVLGIVSVAIVVIVALAMLASRGAGLIFNEVMARQTMLNGTVTVESIHATPWGRVSFTELNWTNAQGETILEVPSGSFRVNPWDVITKNFKAAALRELTLEDAIIVVDMDDNMRLDFTKPSPDVKKPLNEVSQQPVPPKALTERKTTEQREADIEKRVRNFNWNGQHMDLKIYLENCQLEVFQKNRHYVMTDINTEIDLDSDKELKLDFSAGKFGGTAIGEGMKIKGTIDLRGVKHQELPTLNMQVHILGVDPSSLGFGDNIHDPMTLHVDATGTLAHPVADGRVSMPELHIPALTFTQVIGDVHYDAGDLEFKSVSANVYNGTLEAHGQYNIDTRAYTFYGEASGLDSSIALKEDDFVVPVNVTMTFESKGARRDLRVWGEFNSDEGRYILIPIKSITGKFSNYQRHLAFEDVKIHLKYTTISTDALRIDDGELTMGALNITSNGGSNFIFHESDFDTIGDEFDNISNQGKAAQENSKRMSNDMKGLSEGIKRNKDDLDATKSGIDDVKDRFDAISERIGNIKFNK</sequence>
<gene>
    <name evidence="3" type="ORF">RVY80_04040</name>
</gene>
<feature type="transmembrane region" description="Helical" evidence="2">
    <location>
        <begin position="21"/>
        <end position="44"/>
    </location>
</feature>
<evidence type="ECO:0000256" key="1">
    <source>
        <dbReference type="SAM" id="MobiDB-lite"/>
    </source>
</evidence>
<organism evidence="3 4">
    <name type="scientific">Veillonella absiana</name>
    <dbReference type="NCBI Taxonomy" id="3079305"/>
    <lineage>
        <taxon>Bacteria</taxon>
        <taxon>Bacillati</taxon>
        <taxon>Bacillota</taxon>
        <taxon>Negativicutes</taxon>
        <taxon>Veillonellales</taxon>
        <taxon>Veillonellaceae</taxon>
        <taxon>Veillonella</taxon>
    </lineage>
</organism>
<feature type="region of interest" description="Disordered" evidence="1">
    <location>
        <begin position="143"/>
        <end position="174"/>
    </location>
</feature>
<reference evidence="3 4" key="1">
    <citation type="submission" date="2023-10" db="EMBL/GenBank/DDBJ databases">
        <title>Veillonella sp. nov., isolated from a pig farm feces dump.</title>
        <authorList>
            <person name="Chang Y.-H."/>
        </authorList>
    </citation>
    <scope>NUCLEOTIDE SEQUENCE [LARGE SCALE GENOMIC DNA]</scope>
    <source>
        <strain evidence="3 4">YH-vei2233</strain>
    </source>
</reference>
<keyword evidence="2" id="KW-0812">Transmembrane</keyword>
<accession>A0ABU3Z7Y7</accession>
<feature type="compositionally biased region" description="Basic and acidic residues" evidence="1">
    <location>
        <begin position="515"/>
        <end position="527"/>
    </location>
</feature>
<dbReference type="RefSeq" id="WP_317329745.1">
    <property type="nucleotide sequence ID" value="NZ_JAWJZA010000002.1"/>
</dbReference>
<feature type="region of interest" description="Disordered" evidence="1">
    <location>
        <begin position="495"/>
        <end position="527"/>
    </location>
</feature>
<evidence type="ECO:0000256" key="2">
    <source>
        <dbReference type="SAM" id="Phobius"/>
    </source>
</evidence>